<evidence type="ECO:0000313" key="2">
    <source>
        <dbReference type="EMBL" id="BAC44028.1"/>
    </source>
</evidence>
<dbReference type="Proteomes" id="UP000002522">
    <property type="component" value="Chromosome"/>
</dbReference>
<organism evidence="2 3">
    <name type="scientific">Malacoplasma penetrans (strain HF-2)</name>
    <name type="common">Mycoplasma penetrans</name>
    <dbReference type="NCBI Taxonomy" id="272633"/>
    <lineage>
        <taxon>Bacteria</taxon>
        <taxon>Bacillati</taxon>
        <taxon>Mycoplasmatota</taxon>
        <taxon>Mycoplasmoidales</taxon>
        <taxon>Mycoplasmoidaceae</taxon>
        <taxon>Malacoplasma</taxon>
    </lineage>
</organism>
<dbReference type="HOGENOM" id="CLU_117158_0_0_14"/>
<evidence type="ECO:0000313" key="3">
    <source>
        <dbReference type="Proteomes" id="UP000002522"/>
    </source>
</evidence>
<sequence>MYQIKLRQIITMDTDFKKTNSKEPVLEPIQNQAVYDNRNGYYNNHFNNPYMMNNQNSSASVDVLNTIKWIRKTSAKIVFFYIITVALLIVGLVTYLSMSATSKNFDNDFIDFNPISNIGLGIGIFLIGLSCVFYITIFILEILLILKLNNINGKHNEFKDVKLYKILLIIGLVIPVFSIIDCFLISSKCAKILGYSSSRRLM</sequence>
<dbReference type="InParanoid" id="Q8EWG8"/>
<feature type="transmembrane region" description="Helical" evidence="1">
    <location>
        <begin position="118"/>
        <end position="146"/>
    </location>
</feature>
<dbReference type="AlphaFoldDB" id="Q8EWG8"/>
<dbReference type="KEGG" id="mpe:MYPE2380"/>
<keyword evidence="1" id="KW-0812">Transmembrane</keyword>
<dbReference type="Pfam" id="PF07666">
    <property type="entry name" value="MpPF26"/>
    <property type="match status" value="1"/>
</dbReference>
<reference evidence="2 3" key="1">
    <citation type="journal article" date="2002" name="Nucleic Acids Res.">
        <title>The complete genomic sequence of Mycoplasma penetrans, an intracellular bacterial pathogen in humans.</title>
        <authorList>
            <person name="Sasaki Y."/>
            <person name="Ishikawa J."/>
            <person name="Yamashita A."/>
            <person name="Oshima K."/>
            <person name="Kenri T."/>
            <person name="Furuya K."/>
            <person name="Yoshino C."/>
            <person name="Horino A."/>
            <person name="Shiba T."/>
            <person name="Sasaki T."/>
            <person name="Hattori M."/>
        </authorList>
    </citation>
    <scope>NUCLEOTIDE SEQUENCE [LARGE SCALE GENOMIC DNA]</scope>
    <source>
        <strain evidence="2 3">HF-2</strain>
    </source>
</reference>
<dbReference type="NCBIfam" id="NF040944">
    <property type="entry name" value="MYPE2350_fam"/>
    <property type="match status" value="1"/>
</dbReference>
<feature type="transmembrane region" description="Helical" evidence="1">
    <location>
        <begin position="166"/>
        <end position="186"/>
    </location>
</feature>
<keyword evidence="1" id="KW-0472">Membrane</keyword>
<name>Q8EWG8_MALP2</name>
<accession>Q8EWG8</accession>
<dbReference type="STRING" id="272633.gene:10731339"/>
<gene>
    <name evidence="2" type="ordered locus">MYPE2380</name>
</gene>
<keyword evidence="3" id="KW-1185">Reference proteome</keyword>
<proteinExistence type="predicted"/>
<feature type="transmembrane region" description="Helical" evidence="1">
    <location>
        <begin position="78"/>
        <end position="98"/>
    </location>
</feature>
<dbReference type="EMBL" id="BA000026">
    <property type="protein sequence ID" value="BAC44028.1"/>
    <property type="molecule type" value="Genomic_DNA"/>
</dbReference>
<keyword evidence="1" id="KW-1133">Transmembrane helix</keyword>
<protein>
    <submittedName>
        <fullName evidence="2">Predicted integral membrane protein</fullName>
    </submittedName>
</protein>
<dbReference type="InterPro" id="IPR011655">
    <property type="entry name" value="MpPF26"/>
</dbReference>
<evidence type="ECO:0000256" key="1">
    <source>
        <dbReference type="SAM" id="Phobius"/>
    </source>
</evidence>